<feature type="region of interest" description="Disordered" evidence="1">
    <location>
        <begin position="161"/>
        <end position="224"/>
    </location>
</feature>
<evidence type="ECO:0000313" key="2">
    <source>
        <dbReference type="EMBL" id="SED29318.1"/>
    </source>
</evidence>
<name>A0A1H4ZI49_STRMJ</name>
<evidence type="ECO:0000256" key="1">
    <source>
        <dbReference type="SAM" id="MobiDB-lite"/>
    </source>
</evidence>
<dbReference type="SUPFAM" id="SSF51621">
    <property type="entry name" value="Phosphoenolpyruvate/pyruvate domain"/>
    <property type="match status" value="1"/>
</dbReference>
<dbReference type="EMBL" id="FNST01000002">
    <property type="protein sequence ID" value="SED29318.1"/>
    <property type="molecule type" value="Genomic_DNA"/>
</dbReference>
<reference evidence="3" key="1">
    <citation type="submission" date="2016-10" db="EMBL/GenBank/DDBJ databases">
        <authorList>
            <person name="Varghese N."/>
            <person name="Submissions S."/>
        </authorList>
    </citation>
    <scope>NUCLEOTIDE SEQUENCE [LARGE SCALE GENOMIC DNA]</scope>
    <source>
        <strain evidence="3">DSM 40318</strain>
    </source>
</reference>
<dbReference type="Proteomes" id="UP000198609">
    <property type="component" value="Unassembled WGS sequence"/>
</dbReference>
<sequence length="253" mass="26655">MCRAFAPPSGDERFPWSAWEPTLASGLTARMRRGTYYQRPVGGPRLGTVDADVRFLPERTTRRCLGGRMTVTQQAKARLFRSLHTLAGPLALANAWDVASARVIASAGAPAIATTSAGVPWSLGCPDGDALARDQALETISRITAAVAAWAPAWRRARTLPLAARRGNSSTPVTTAPSTTRSPSRNSTRRSPSPGVPSHKVGCVPAITPGGLRGDDEPGHATSSIASHGATATAVGVSPVNALTSRWRWDWST</sequence>
<dbReference type="InterPro" id="IPR040442">
    <property type="entry name" value="Pyrv_kinase-like_dom_sf"/>
</dbReference>
<gene>
    <name evidence="2" type="ORF">SAMN04490356_7838</name>
</gene>
<keyword evidence="3" id="KW-1185">Reference proteome</keyword>
<organism evidence="2 3">
    <name type="scientific">Streptomyces melanosporofaciens</name>
    <dbReference type="NCBI Taxonomy" id="67327"/>
    <lineage>
        <taxon>Bacteria</taxon>
        <taxon>Bacillati</taxon>
        <taxon>Actinomycetota</taxon>
        <taxon>Actinomycetes</taxon>
        <taxon>Kitasatosporales</taxon>
        <taxon>Streptomycetaceae</taxon>
        <taxon>Streptomyces</taxon>
        <taxon>Streptomyces violaceusniger group</taxon>
    </lineage>
</organism>
<proteinExistence type="predicted"/>
<dbReference type="InterPro" id="IPR015813">
    <property type="entry name" value="Pyrv/PenolPyrv_kinase-like_dom"/>
</dbReference>
<dbReference type="GO" id="GO:0003824">
    <property type="term" value="F:catalytic activity"/>
    <property type="evidence" value="ECO:0007669"/>
    <property type="project" value="InterPro"/>
</dbReference>
<accession>A0A1H4ZI49</accession>
<protein>
    <submittedName>
        <fullName evidence="2">Phosphoenolpyruvate phosphomutase</fullName>
    </submittedName>
</protein>
<feature type="compositionally biased region" description="Low complexity" evidence="1">
    <location>
        <begin position="161"/>
        <end position="193"/>
    </location>
</feature>
<dbReference type="AlphaFoldDB" id="A0A1H4ZI49"/>
<evidence type="ECO:0000313" key="3">
    <source>
        <dbReference type="Proteomes" id="UP000198609"/>
    </source>
</evidence>
<keyword evidence="2" id="KW-0670">Pyruvate</keyword>
<dbReference type="Pfam" id="PF13714">
    <property type="entry name" value="PEP_mutase"/>
    <property type="match status" value="1"/>
</dbReference>
<dbReference type="Gene3D" id="3.20.20.60">
    <property type="entry name" value="Phosphoenolpyruvate-binding domains"/>
    <property type="match status" value="1"/>
</dbReference>